<reference evidence="1" key="2">
    <citation type="journal article" name="Microb. Cell Fact.">
        <title>A bifunctional enzyme belonging to cytochrome P450 family involved in the O-dealkylation and N-dealkoxymethylation toward chloroacetanilide herbicides in Rhodococcus sp. B2.</title>
        <authorList>
            <person name="Liu H.M."/>
            <person name="Yuan M."/>
            <person name="Liu A.M."/>
            <person name="Ren L."/>
            <person name="Zhu G.P."/>
            <person name="Sun L.N."/>
        </authorList>
    </citation>
    <scope>NUCLEOTIDE SEQUENCE</scope>
    <source>
        <strain evidence="1">B2</strain>
    </source>
</reference>
<name>A0A8A6W574_9NOCA</name>
<dbReference type="EMBL" id="MW378985">
    <property type="protein sequence ID" value="QTK22465.1"/>
    <property type="molecule type" value="Genomic_DNA"/>
</dbReference>
<reference evidence="1" key="1">
    <citation type="submission" date="2020-12" db="EMBL/GenBank/DDBJ databases">
        <authorList>
            <person name="Liu H."/>
        </authorList>
    </citation>
    <scope>NUCLEOTIDE SEQUENCE</scope>
    <source>
        <strain evidence="1">B2</strain>
    </source>
</reference>
<organism evidence="1">
    <name type="scientific">Rhodococcus sp. B2</name>
    <dbReference type="NCBI Taxonomy" id="1185468"/>
    <lineage>
        <taxon>Bacteria</taxon>
        <taxon>Bacillati</taxon>
        <taxon>Actinomycetota</taxon>
        <taxon>Actinomycetes</taxon>
        <taxon>Mycobacteriales</taxon>
        <taxon>Nocardiaceae</taxon>
        <taxon>Rhodococcus</taxon>
    </lineage>
</organism>
<proteinExistence type="predicted"/>
<protein>
    <submittedName>
        <fullName evidence="1">Uncharacterized protein</fullName>
    </submittedName>
</protein>
<accession>A0A8A6W574</accession>
<dbReference type="AlphaFoldDB" id="A0A8A6W574"/>
<evidence type="ECO:0000313" key="1">
    <source>
        <dbReference type="EMBL" id="QTK22465.1"/>
    </source>
</evidence>
<sequence length="117" mass="13024">MFEFGFLPLGVLLHTRGVLDTQLLGEIVDQLQGRIERISQKHSELADCHDLKGEPQPVVVTTPTSDQLPVLVIEVEKPFQLNTGQRPEPAVAALIGHADMKSPVGPRRRRHRSMFIA</sequence>